<sequence>MKTDYMKRGDDVFPTIMDEGLVIDTYLPAMTDEWAFYRRVYRIERYGRSWWRGTA</sequence>
<keyword evidence="2" id="KW-1185">Reference proteome</keyword>
<evidence type="ECO:0000313" key="2">
    <source>
        <dbReference type="Proteomes" id="UP000827556"/>
    </source>
</evidence>
<evidence type="ECO:0000313" key="1">
    <source>
        <dbReference type="EMBL" id="QXM18680.1"/>
    </source>
</evidence>
<name>A0AA48X7F8_9CAUD</name>
<dbReference type="Proteomes" id="UP000827556">
    <property type="component" value="Segment"/>
</dbReference>
<accession>A0AA48X7F8</accession>
<organism evidence="1 2">
    <name type="scientific">Methanoculleus virus Blf4</name>
    <dbReference type="NCBI Taxonomy" id="3070925"/>
    <lineage>
        <taxon>Viruses</taxon>
        <taxon>Duplodnaviria</taxon>
        <taxon>Heunggongvirae</taxon>
        <taxon>Uroviricota</taxon>
        <taxon>Caudoviricetes</taxon>
        <taxon>Pungoviridae</taxon>
        <taxon>Flagovirus</taxon>
        <taxon>Flagovirus limi</taxon>
    </lineage>
</organism>
<proteinExistence type="predicted"/>
<dbReference type="EMBL" id="MZ171369">
    <property type="protein sequence ID" value="QXM18680.1"/>
    <property type="molecule type" value="Genomic_DNA"/>
</dbReference>
<reference evidence="2" key="1">
    <citation type="submission" date="2021-05" db="EMBL/GenBank/DDBJ databases">
        <authorList>
            <person name="Kupczok A."/>
            <person name="Weidenbach K."/>
            <person name="Wolf S."/>
            <person name="Fischer M.A."/>
            <person name="Kern T."/>
            <person name="Reetz J."/>
            <person name="Urbanska N."/>
            <person name="Kunzel S."/>
            <person name="Schmitz R.A."/>
            <person name="Rother M."/>
        </authorList>
    </citation>
    <scope>NUCLEOTIDE SEQUENCE [LARGE SCALE GENOMIC DNA]</scope>
</reference>
<protein>
    <submittedName>
        <fullName evidence="1">Uncharacterized protein</fullName>
    </submittedName>
</protein>